<protein>
    <recommendedName>
        <fullName evidence="3">Thioredoxin domain-containing protein</fullName>
    </recommendedName>
</protein>
<gene>
    <name evidence="1" type="ORF">GYMLUDRAFT_253297</name>
</gene>
<reference evidence="1 2" key="1">
    <citation type="submission" date="2014-04" db="EMBL/GenBank/DDBJ databases">
        <title>Evolutionary Origins and Diversification of the Mycorrhizal Mutualists.</title>
        <authorList>
            <consortium name="DOE Joint Genome Institute"/>
            <consortium name="Mycorrhizal Genomics Consortium"/>
            <person name="Kohler A."/>
            <person name="Kuo A."/>
            <person name="Nagy L.G."/>
            <person name="Floudas D."/>
            <person name="Copeland A."/>
            <person name="Barry K.W."/>
            <person name="Cichocki N."/>
            <person name="Veneault-Fourrey C."/>
            <person name="LaButti K."/>
            <person name="Lindquist E.A."/>
            <person name="Lipzen A."/>
            <person name="Lundell T."/>
            <person name="Morin E."/>
            <person name="Murat C."/>
            <person name="Riley R."/>
            <person name="Ohm R."/>
            <person name="Sun H."/>
            <person name="Tunlid A."/>
            <person name="Henrissat B."/>
            <person name="Grigoriev I.V."/>
            <person name="Hibbett D.S."/>
            <person name="Martin F."/>
        </authorList>
    </citation>
    <scope>NUCLEOTIDE SEQUENCE [LARGE SCALE GENOMIC DNA]</scope>
    <source>
        <strain evidence="1 2">FD-317 M1</strain>
    </source>
</reference>
<keyword evidence="2" id="KW-1185">Reference proteome</keyword>
<dbReference type="HOGENOM" id="CLU_1885990_0_0_1"/>
<organism evidence="1 2">
    <name type="scientific">Collybiopsis luxurians FD-317 M1</name>
    <dbReference type="NCBI Taxonomy" id="944289"/>
    <lineage>
        <taxon>Eukaryota</taxon>
        <taxon>Fungi</taxon>
        <taxon>Dikarya</taxon>
        <taxon>Basidiomycota</taxon>
        <taxon>Agaricomycotina</taxon>
        <taxon>Agaricomycetes</taxon>
        <taxon>Agaricomycetidae</taxon>
        <taxon>Agaricales</taxon>
        <taxon>Marasmiineae</taxon>
        <taxon>Omphalotaceae</taxon>
        <taxon>Collybiopsis</taxon>
        <taxon>Collybiopsis luxurians</taxon>
    </lineage>
</organism>
<evidence type="ECO:0008006" key="3">
    <source>
        <dbReference type="Google" id="ProtNLM"/>
    </source>
</evidence>
<name>A0A0D0BKW1_9AGAR</name>
<evidence type="ECO:0000313" key="2">
    <source>
        <dbReference type="Proteomes" id="UP000053593"/>
    </source>
</evidence>
<evidence type="ECO:0000313" key="1">
    <source>
        <dbReference type="EMBL" id="KIK50074.1"/>
    </source>
</evidence>
<dbReference type="Proteomes" id="UP000053593">
    <property type="component" value="Unassembled WGS sequence"/>
</dbReference>
<dbReference type="OrthoDB" id="70588at2759"/>
<dbReference type="AlphaFoldDB" id="A0A0D0BKW1"/>
<dbReference type="EMBL" id="KN834933">
    <property type="protein sequence ID" value="KIK50074.1"/>
    <property type="molecule type" value="Genomic_DNA"/>
</dbReference>
<dbReference type="Gene3D" id="3.40.30.10">
    <property type="entry name" value="Glutaredoxin"/>
    <property type="match status" value="1"/>
</dbReference>
<accession>A0A0D0BKW1</accession>
<proteinExistence type="predicted"/>
<sequence>MSVIDLSLDRCFLLDDALAHQAGMHPNTKFPASSIKWPSRSIQDKDEDDLFDDKYFWDDDDEEDSVDLNMLPTMLVYCDGKLVYDRVRVDRELEGLASRSCSSLANITKAPDEIRTGVTPAMTSDSILAFLIDWT</sequence>